<proteinExistence type="inferred from homology"/>
<dbReference type="PROSITE" id="PS50893">
    <property type="entry name" value="ABC_TRANSPORTER_2"/>
    <property type="match status" value="1"/>
</dbReference>
<dbReference type="InterPro" id="IPR017871">
    <property type="entry name" value="ABC_transporter-like_CS"/>
</dbReference>
<sequence>MASVAIRNVRKAFGPVEVLHGVSVDIADGEFVVLVGPSGCGKSTLLRMLAGLENITSGEIAIGGRVVNNVPPKDRDIAMVFQNYALYPHMTVRQNMAFSMKLAKAPKEAMEAEVRRAAGILGLEPYLDRFPRQLSGGQRQRVAMGRAIVRHPQVFLFDEPLSNLDAKLRVQMRAEIKELHQRLKVTTVYVTHDQIEAMTMADKIVVMNGGHVEQAGPPLELYDRPANLFVAGFIGSPAMNLLRGQPGGGGFQAEGGGVLPMPGQARDGAGIYGIRPEHIRLDPHGLQGKVQLVEPTGSETQVILRLGDTPITCAFRERITAGPGDTLGISPDLSLVHLFDGGSGQRLNA</sequence>
<evidence type="ECO:0000256" key="2">
    <source>
        <dbReference type="ARBA" id="ARBA00022448"/>
    </source>
</evidence>
<evidence type="ECO:0000259" key="5">
    <source>
        <dbReference type="PROSITE" id="PS50893"/>
    </source>
</evidence>
<gene>
    <name evidence="6" type="primary">ugpC</name>
    <name evidence="6" type="ORF">EXY23_24510</name>
</gene>
<feature type="domain" description="ABC transporter" evidence="5">
    <location>
        <begin position="4"/>
        <end position="234"/>
    </location>
</feature>
<evidence type="ECO:0000256" key="1">
    <source>
        <dbReference type="ARBA" id="ARBA00005417"/>
    </source>
</evidence>
<dbReference type="CDD" id="cd03301">
    <property type="entry name" value="ABC_MalK_N"/>
    <property type="match status" value="1"/>
</dbReference>
<dbReference type="InterPro" id="IPR015855">
    <property type="entry name" value="ABC_transpr_MalK-like"/>
</dbReference>
<dbReference type="SUPFAM" id="SSF50331">
    <property type="entry name" value="MOP-like"/>
    <property type="match status" value="1"/>
</dbReference>
<dbReference type="Pfam" id="PF00005">
    <property type="entry name" value="ABC_tran"/>
    <property type="match status" value="1"/>
</dbReference>
<dbReference type="InterPro" id="IPR047641">
    <property type="entry name" value="ABC_transpr_MalK/UgpC-like"/>
</dbReference>
<dbReference type="SUPFAM" id="SSF52540">
    <property type="entry name" value="P-loop containing nucleoside triphosphate hydrolases"/>
    <property type="match status" value="1"/>
</dbReference>
<comment type="caution">
    <text evidence="6">The sequence shown here is derived from an EMBL/GenBank/DDBJ whole genome shotgun (WGS) entry which is preliminary data.</text>
</comment>
<dbReference type="GO" id="GO:0016887">
    <property type="term" value="F:ATP hydrolysis activity"/>
    <property type="evidence" value="ECO:0007669"/>
    <property type="project" value="InterPro"/>
</dbReference>
<dbReference type="AlphaFoldDB" id="A0A4R4D4S2"/>
<dbReference type="GO" id="GO:0005524">
    <property type="term" value="F:ATP binding"/>
    <property type="evidence" value="ECO:0007669"/>
    <property type="project" value="UniProtKB-KW"/>
</dbReference>
<dbReference type="NCBIfam" id="NF008653">
    <property type="entry name" value="PRK11650.1"/>
    <property type="match status" value="1"/>
</dbReference>
<keyword evidence="3" id="KW-0547">Nucleotide-binding</keyword>
<dbReference type="SMART" id="SM00382">
    <property type="entry name" value="AAA"/>
    <property type="match status" value="1"/>
</dbReference>
<dbReference type="Pfam" id="PF08402">
    <property type="entry name" value="TOBE_2"/>
    <property type="match status" value="1"/>
</dbReference>
<dbReference type="PROSITE" id="PS00211">
    <property type="entry name" value="ABC_TRANSPORTER_1"/>
    <property type="match status" value="1"/>
</dbReference>
<dbReference type="InterPro" id="IPR027417">
    <property type="entry name" value="P-loop_NTPase"/>
</dbReference>
<dbReference type="FunFam" id="3.40.50.300:FF:000042">
    <property type="entry name" value="Maltose/maltodextrin ABC transporter, ATP-binding protein"/>
    <property type="match status" value="1"/>
</dbReference>
<evidence type="ECO:0000313" key="7">
    <source>
        <dbReference type="Proteomes" id="UP000295023"/>
    </source>
</evidence>
<accession>A0A4R4D4S2</accession>
<dbReference type="GO" id="GO:0055052">
    <property type="term" value="C:ATP-binding cassette (ABC) transporter complex, substrate-binding subunit-containing"/>
    <property type="evidence" value="ECO:0007669"/>
    <property type="project" value="TreeGrafter"/>
</dbReference>
<evidence type="ECO:0000256" key="4">
    <source>
        <dbReference type="ARBA" id="ARBA00022840"/>
    </source>
</evidence>
<dbReference type="OrthoDB" id="394852at2"/>
<dbReference type="InterPro" id="IPR013611">
    <property type="entry name" value="Transp-assoc_OB_typ2"/>
</dbReference>
<keyword evidence="4 6" id="KW-0067">ATP-binding</keyword>
<dbReference type="Gene3D" id="2.40.50.140">
    <property type="entry name" value="Nucleic acid-binding proteins"/>
    <property type="match status" value="1"/>
</dbReference>
<keyword evidence="7" id="KW-1185">Reference proteome</keyword>
<dbReference type="PANTHER" id="PTHR43875:SF10">
    <property type="entry name" value="BLL2173 PROTEIN"/>
    <property type="match status" value="1"/>
</dbReference>
<dbReference type="GO" id="GO:0140359">
    <property type="term" value="F:ABC-type transporter activity"/>
    <property type="evidence" value="ECO:0007669"/>
    <property type="project" value="InterPro"/>
</dbReference>
<dbReference type="Gene3D" id="3.40.50.300">
    <property type="entry name" value="P-loop containing nucleotide triphosphate hydrolases"/>
    <property type="match status" value="1"/>
</dbReference>
<comment type="similarity">
    <text evidence="1">Belongs to the ABC transporter superfamily.</text>
</comment>
<dbReference type="InterPro" id="IPR008995">
    <property type="entry name" value="Mo/tungstate-bd_C_term_dom"/>
</dbReference>
<dbReference type="Gene3D" id="2.40.50.100">
    <property type="match status" value="1"/>
</dbReference>
<name>A0A4R4D4S2_9PROT</name>
<evidence type="ECO:0000256" key="3">
    <source>
        <dbReference type="ARBA" id="ARBA00022741"/>
    </source>
</evidence>
<dbReference type="PANTHER" id="PTHR43875">
    <property type="entry name" value="MALTODEXTRIN IMPORT ATP-BINDING PROTEIN MSMX"/>
    <property type="match status" value="1"/>
</dbReference>
<dbReference type="InterPro" id="IPR012340">
    <property type="entry name" value="NA-bd_OB-fold"/>
</dbReference>
<keyword evidence="2" id="KW-0813">Transport</keyword>
<dbReference type="EMBL" id="SKBM01000038">
    <property type="protein sequence ID" value="TCZ53605.1"/>
    <property type="molecule type" value="Genomic_DNA"/>
</dbReference>
<reference evidence="6 7" key="1">
    <citation type="submission" date="2019-03" db="EMBL/GenBank/DDBJ databases">
        <title>Paracraurococcus aquatilis NE82 genome sequence.</title>
        <authorList>
            <person name="Zhao Y."/>
            <person name="Du Z."/>
        </authorList>
    </citation>
    <scope>NUCLEOTIDE SEQUENCE [LARGE SCALE GENOMIC DNA]</scope>
    <source>
        <strain evidence="6 7">NE82</strain>
    </source>
</reference>
<dbReference type="RefSeq" id="WP_132296252.1">
    <property type="nucleotide sequence ID" value="NZ_SKBM01000038.1"/>
</dbReference>
<dbReference type="GO" id="GO:0008643">
    <property type="term" value="P:carbohydrate transport"/>
    <property type="evidence" value="ECO:0007669"/>
    <property type="project" value="InterPro"/>
</dbReference>
<dbReference type="Proteomes" id="UP000295023">
    <property type="component" value="Unassembled WGS sequence"/>
</dbReference>
<dbReference type="InterPro" id="IPR003439">
    <property type="entry name" value="ABC_transporter-like_ATP-bd"/>
</dbReference>
<organism evidence="6 7">
    <name type="scientific">Roseicella aquatilis</name>
    <dbReference type="NCBI Taxonomy" id="2527868"/>
    <lineage>
        <taxon>Bacteria</taxon>
        <taxon>Pseudomonadati</taxon>
        <taxon>Pseudomonadota</taxon>
        <taxon>Alphaproteobacteria</taxon>
        <taxon>Acetobacterales</taxon>
        <taxon>Roseomonadaceae</taxon>
        <taxon>Roseicella</taxon>
    </lineage>
</organism>
<dbReference type="InterPro" id="IPR003593">
    <property type="entry name" value="AAA+_ATPase"/>
</dbReference>
<evidence type="ECO:0000313" key="6">
    <source>
        <dbReference type="EMBL" id="TCZ53605.1"/>
    </source>
</evidence>
<protein>
    <submittedName>
        <fullName evidence="6">sn-glycerol-3-phosphate ABC transporter ATP-binding protein UgpC</fullName>
    </submittedName>
</protein>